<proteinExistence type="inferred from homology"/>
<keyword evidence="7" id="KW-0998">Cell outer membrane</keyword>
<dbReference type="InterPro" id="IPR003423">
    <property type="entry name" value="OMP_efflux"/>
</dbReference>
<dbReference type="InterPro" id="IPR058622">
    <property type="entry name" value="TolC"/>
</dbReference>
<dbReference type="InterPro" id="IPR010130">
    <property type="entry name" value="T1SS_OMP_TolC"/>
</dbReference>
<keyword evidence="5" id="KW-0812">Transmembrane</keyword>
<organism evidence="8 9">
    <name type="scientific">Ferrimonas gelatinilytica</name>
    <dbReference type="NCBI Taxonomy" id="1255257"/>
    <lineage>
        <taxon>Bacteria</taxon>
        <taxon>Pseudomonadati</taxon>
        <taxon>Pseudomonadota</taxon>
        <taxon>Gammaproteobacteria</taxon>
        <taxon>Alteromonadales</taxon>
        <taxon>Ferrimonadaceae</taxon>
        <taxon>Ferrimonas</taxon>
    </lineage>
</organism>
<keyword evidence="3" id="KW-0813">Transport</keyword>
<sequence>MSASPTQADDLIQIYQQALSSDPVLLQARADLDASYQTLGQSRANLLPQINASLGYGNTFKAIQPSQEVSGYQAGLSLSQSIYDHANYVSLDITKQQISQAELRFEQQKQGLIQRVAKAYFDVLFAEDSLAFTRANTRAIQQQLEQTQQRFSVGLTAITDVHEAQAQFDLAKANEINAENALANQREALSEITGLTHDTLSPLDTQRFSPSMPTPARADQWVTLAEQSSQALLSDKLAVEIARQQIALAKTGHLPSMSLTANLDQNFGWKGEQNGVSGNLAVQVDVPIFSGFSVSSQIKQAQYDFAGSQQRLEETHRSLVRSLRNELNNVSASLSSIRAFEQSVVSAESALKATEAGFEVGTRTIVDVLDATRRLYNAKQQLADARYRYILSSLALKGAAGSLSEQDIALVNQGLSKR</sequence>
<keyword evidence="6" id="KW-0472">Membrane</keyword>
<evidence type="ECO:0000256" key="4">
    <source>
        <dbReference type="ARBA" id="ARBA00022452"/>
    </source>
</evidence>
<dbReference type="NCBIfam" id="TIGR01844">
    <property type="entry name" value="type_I_sec_TolC"/>
    <property type="match status" value="1"/>
</dbReference>
<dbReference type="PANTHER" id="PTHR30026:SF20">
    <property type="entry name" value="OUTER MEMBRANE PROTEIN TOLC"/>
    <property type="match status" value="1"/>
</dbReference>
<dbReference type="NCBIfam" id="NF007002">
    <property type="entry name" value="PRK09465.1"/>
    <property type="match status" value="1"/>
</dbReference>
<protein>
    <submittedName>
        <fullName evidence="8">Outer membrane channel protein TolC</fullName>
    </submittedName>
</protein>
<evidence type="ECO:0000313" key="9">
    <source>
        <dbReference type="Proteomes" id="UP001501600"/>
    </source>
</evidence>
<dbReference type="Pfam" id="PF02321">
    <property type="entry name" value="OEP"/>
    <property type="match status" value="2"/>
</dbReference>
<dbReference type="EMBL" id="BAABLF010000007">
    <property type="protein sequence ID" value="GAA5189918.1"/>
    <property type="molecule type" value="Genomic_DNA"/>
</dbReference>
<evidence type="ECO:0000256" key="6">
    <source>
        <dbReference type="ARBA" id="ARBA00023136"/>
    </source>
</evidence>
<dbReference type="PANTHER" id="PTHR30026">
    <property type="entry name" value="OUTER MEMBRANE PROTEIN TOLC"/>
    <property type="match status" value="1"/>
</dbReference>
<keyword evidence="9" id="KW-1185">Reference proteome</keyword>
<accession>A0ABP9S2M2</accession>
<evidence type="ECO:0000256" key="2">
    <source>
        <dbReference type="ARBA" id="ARBA00007613"/>
    </source>
</evidence>
<gene>
    <name evidence="8" type="primary">tolC_1</name>
    <name evidence="8" type="ORF">GCM10025772_13390</name>
</gene>
<dbReference type="SUPFAM" id="SSF56954">
    <property type="entry name" value="Outer membrane efflux proteins (OEP)"/>
    <property type="match status" value="1"/>
</dbReference>
<comment type="caution">
    <text evidence="8">The sequence shown here is derived from an EMBL/GenBank/DDBJ whole genome shotgun (WGS) entry which is preliminary data.</text>
</comment>
<evidence type="ECO:0000256" key="7">
    <source>
        <dbReference type="ARBA" id="ARBA00023237"/>
    </source>
</evidence>
<comment type="similarity">
    <text evidence="2">Belongs to the outer membrane factor (OMF) (TC 1.B.17) family.</text>
</comment>
<name>A0ABP9S2M2_9GAMM</name>
<keyword evidence="4" id="KW-1134">Transmembrane beta strand</keyword>
<evidence type="ECO:0000256" key="3">
    <source>
        <dbReference type="ARBA" id="ARBA00022448"/>
    </source>
</evidence>
<evidence type="ECO:0000256" key="1">
    <source>
        <dbReference type="ARBA" id="ARBA00004442"/>
    </source>
</evidence>
<dbReference type="Gene3D" id="1.20.1600.10">
    <property type="entry name" value="Outer membrane efflux proteins (OEP)"/>
    <property type="match status" value="1"/>
</dbReference>
<evidence type="ECO:0000313" key="8">
    <source>
        <dbReference type="EMBL" id="GAA5189918.1"/>
    </source>
</evidence>
<dbReference type="InterPro" id="IPR051906">
    <property type="entry name" value="TolC-like"/>
</dbReference>
<evidence type="ECO:0000256" key="5">
    <source>
        <dbReference type="ARBA" id="ARBA00022692"/>
    </source>
</evidence>
<reference evidence="9" key="1">
    <citation type="journal article" date="2019" name="Int. J. Syst. Evol. Microbiol.">
        <title>The Global Catalogue of Microorganisms (GCM) 10K type strain sequencing project: providing services to taxonomists for standard genome sequencing and annotation.</title>
        <authorList>
            <consortium name="The Broad Institute Genomics Platform"/>
            <consortium name="The Broad Institute Genome Sequencing Center for Infectious Disease"/>
            <person name="Wu L."/>
            <person name="Ma J."/>
        </authorList>
    </citation>
    <scope>NUCLEOTIDE SEQUENCE [LARGE SCALE GENOMIC DNA]</scope>
    <source>
        <strain evidence="9">JCM 18720</strain>
    </source>
</reference>
<dbReference type="Proteomes" id="UP001501600">
    <property type="component" value="Unassembled WGS sequence"/>
</dbReference>
<comment type="subcellular location">
    <subcellularLocation>
        <location evidence="1">Cell outer membrane</location>
    </subcellularLocation>
</comment>